<dbReference type="InterPro" id="IPR026004">
    <property type="entry name" value="Septum_form"/>
</dbReference>
<evidence type="ECO:0000313" key="3">
    <source>
        <dbReference type="EMBL" id="TDE88329.1"/>
    </source>
</evidence>
<sequence length="266" mass="26790">MAPPSPRAGRARPSESPRRPHDEGPHPLSPRVRPFAVGARPVRHVVGYVGAAAPPAPRSRCPMTAAAVRRRRAVLALAAAALVAPVLAACSGGPEDSPQTFTQGGGTEEPSDSASSSPDEPGGTAGSTPPSTPAPDTTTATDSSGVPVADVGDCLRASDLYAVITEGDGISGLPTIDCATEHEVQIVAVYEMADGAYPGDTEVQTIALEECTGLFEDFVGIAAADSSLSVAPITPSADTWAAGSRTAYCVAVSAEPTTTSFEGAGI</sequence>
<dbReference type="EMBL" id="SMNA01000018">
    <property type="protein sequence ID" value="TDE88329.1"/>
    <property type="molecule type" value="Genomic_DNA"/>
</dbReference>
<keyword evidence="4" id="KW-1185">Reference proteome</keyword>
<evidence type="ECO:0000256" key="1">
    <source>
        <dbReference type="SAM" id="MobiDB-lite"/>
    </source>
</evidence>
<feature type="domain" description="Septum formation-related" evidence="2">
    <location>
        <begin position="171"/>
        <end position="257"/>
    </location>
</feature>
<dbReference type="Proteomes" id="UP000504882">
    <property type="component" value="Unassembled WGS sequence"/>
</dbReference>
<reference evidence="3 4" key="1">
    <citation type="submission" date="2019-03" db="EMBL/GenBank/DDBJ databases">
        <title>Genomic features of bacteria from cold environments.</title>
        <authorList>
            <person name="Shen L."/>
        </authorList>
    </citation>
    <scope>NUCLEOTIDE SEQUENCE [LARGE SCALE GENOMIC DNA]</scope>
    <source>
        <strain evidence="4">T3246-1</strain>
    </source>
</reference>
<feature type="region of interest" description="Disordered" evidence="1">
    <location>
        <begin position="92"/>
        <end position="148"/>
    </location>
</feature>
<protein>
    <recommendedName>
        <fullName evidence="2">Septum formation-related domain-containing protein</fullName>
    </recommendedName>
</protein>
<feature type="compositionally biased region" description="Low complexity" evidence="1">
    <location>
        <begin position="112"/>
        <end position="145"/>
    </location>
</feature>
<accession>A0ABY2DX22</accession>
<dbReference type="Pfam" id="PF13845">
    <property type="entry name" value="Septum_form"/>
    <property type="match status" value="1"/>
</dbReference>
<organism evidence="3 4">
    <name type="scientific">Occultella glacieicola</name>
    <dbReference type="NCBI Taxonomy" id="2518684"/>
    <lineage>
        <taxon>Bacteria</taxon>
        <taxon>Bacillati</taxon>
        <taxon>Actinomycetota</taxon>
        <taxon>Actinomycetes</taxon>
        <taxon>Micrococcales</taxon>
        <taxon>Ruaniaceae</taxon>
        <taxon>Occultella</taxon>
    </lineage>
</organism>
<comment type="caution">
    <text evidence="3">The sequence shown here is derived from an EMBL/GenBank/DDBJ whole genome shotgun (WGS) entry which is preliminary data.</text>
</comment>
<gene>
    <name evidence="3" type="ORF">EXU48_23425</name>
</gene>
<evidence type="ECO:0000259" key="2">
    <source>
        <dbReference type="Pfam" id="PF13845"/>
    </source>
</evidence>
<proteinExistence type="predicted"/>
<name>A0ABY2DX22_9MICO</name>
<feature type="region of interest" description="Disordered" evidence="1">
    <location>
        <begin position="1"/>
        <end position="36"/>
    </location>
</feature>
<feature type="compositionally biased region" description="Basic and acidic residues" evidence="1">
    <location>
        <begin position="12"/>
        <end position="25"/>
    </location>
</feature>
<evidence type="ECO:0000313" key="4">
    <source>
        <dbReference type="Proteomes" id="UP000504882"/>
    </source>
</evidence>